<dbReference type="PROSITE" id="PS50060">
    <property type="entry name" value="MAM_2"/>
    <property type="match status" value="5"/>
</dbReference>
<dbReference type="InterPro" id="IPR051560">
    <property type="entry name" value="MAM_domain-containing"/>
</dbReference>
<dbReference type="OrthoDB" id="412155at2759"/>
<proteinExistence type="predicted"/>
<dbReference type="SUPFAM" id="SSF49899">
    <property type="entry name" value="Concanavalin A-like lectins/glucanases"/>
    <property type="match status" value="5"/>
</dbReference>
<feature type="domain" description="MAM" evidence="1">
    <location>
        <begin position="280"/>
        <end position="444"/>
    </location>
</feature>
<dbReference type="GO" id="GO:0016020">
    <property type="term" value="C:membrane"/>
    <property type="evidence" value="ECO:0007669"/>
    <property type="project" value="InterPro"/>
</dbReference>
<feature type="domain" description="MAM" evidence="1">
    <location>
        <begin position="15"/>
        <end position="116"/>
    </location>
</feature>
<dbReference type="EMBL" id="NCKV01009798">
    <property type="protein sequence ID" value="RWS22115.1"/>
    <property type="molecule type" value="Genomic_DNA"/>
</dbReference>
<keyword evidence="3" id="KW-1185">Reference proteome</keyword>
<dbReference type="STRING" id="299467.A0A443S3P6"/>
<reference evidence="2 3" key="1">
    <citation type="journal article" date="2018" name="Gigascience">
        <title>Genomes of trombidid mites reveal novel predicted allergens and laterally-transferred genes associated with secondary metabolism.</title>
        <authorList>
            <person name="Dong X."/>
            <person name="Chaisiri K."/>
            <person name="Xia D."/>
            <person name="Armstrong S.D."/>
            <person name="Fang Y."/>
            <person name="Donnelly M.J."/>
            <person name="Kadowaki T."/>
            <person name="McGarry J.W."/>
            <person name="Darby A.C."/>
            <person name="Makepeace B.L."/>
        </authorList>
    </citation>
    <scope>NUCLEOTIDE SEQUENCE [LARGE SCALE GENOMIC DNA]</scope>
    <source>
        <strain evidence="2">UoL-UT</strain>
    </source>
</reference>
<evidence type="ECO:0000313" key="2">
    <source>
        <dbReference type="EMBL" id="RWS22115.1"/>
    </source>
</evidence>
<feature type="non-terminal residue" evidence="2">
    <location>
        <position position="1"/>
    </location>
</feature>
<dbReference type="Pfam" id="PF00629">
    <property type="entry name" value="MAM"/>
    <property type="match status" value="5"/>
</dbReference>
<dbReference type="InterPro" id="IPR000998">
    <property type="entry name" value="MAM_dom"/>
</dbReference>
<dbReference type="SMART" id="SM00137">
    <property type="entry name" value="MAM"/>
    <property type="match status" value="2"/>
</dbReference>
<feature type="domain" description="MAM" evidence="1">
    <location>
        <begin position="112"/>
        <end position="278"/>
    </location>
</feature>
<organism evidence="2 3">
    <name type="scientific">Leptotrombidium deliense</name>
    <dbReference type="NCBI Taxonomy" id="299467"/>
    <lineage>
        <taxon>Eukaryota</taxon>
        <taxon>Metazoa</taxon>
        <taxon>Ecdysozoa</taxon>
        <taxon>Arthropoda</taxon>
        <taxon>Chelicerata</taxon>
        <taxon>Arachnida</taxon>
        <taxon>Acari</taxon>
        <taxon>Acariformes</taxon>
        <taxon>Trombidiformes</taxon>
        <taxon>Prostigmata</taxon>
        <taxon>Anystina</taxon>
        <taxon>Parasitengona</taxon>
        <taxon>Trombiculoidea</taxon>
        <taxon>Trombiculidae</taxon>
        <taxon>Leptotrombidium</taxon>
    </lineage>
</organism>
<dbReference type="InterPro" id="IPR013320">
    <property type="entry name" value="ConA-like_dom_sf"/>
</dbReference>
<dbReference type="VEuPathDB" id="VectorBase:LDEU009925"/>
<dbReference type="CDD" id="cd06263">
    <property type="entry name" value="MAM"/>
    <property type="match status" value="1"/>
</dbReference>
<comment type="caution">
    <text evidence="2">The sequence shown here is derived from an EMBL/GenBank/DDBJ whole genome shotgun (WGS) entry which is preliminary data.</text>
</comment>
<dbReference type="Proteomes" id="UP000288716">
    <property type="component" value="Unassembled WGS sequence"/>
</dbReference>
<feature type="domain" description="MAM" evidence="1">
    <location>
        <begin position="619"/>
        <end position="774"/>
    </location>
</feature>
<dbReference type="PANTHER" id="PTHR23282:SF101">
    <property type="entry name" value="MAM DOMAIN-CONTAINING PROTEIN"/>
    <property type="match status" value="1"/>
</dbReference>
<accession>A0A443S3P6</accession>
<dbReference type="PANTHER" id="PTHR23282">
    <property type="entry name" value="APICAL ENDOSOMAL GLYCOPROTEIN PRECURSOR"/>
    <property type="match status" value="1"/>
</dbReference>
<evidence type="ECO:0000259" key="1">
    <source>
        <dbReference type="PROSITE" id="PS50060"/>
    </source>
</evidence>
<gene>
    <name evidence="2" type="ORF">B4U80_11704</name>
</gene>
<sequence length="801" mass="90985">PFLKLIEIEENHNFASVSSPLFVSNESNICFTFHFYLFGSTLNDAAVELLVKQEENENVVWKTKKSFSDKWQKVRLTLNTNNRTTQLKFNVFKSDVAFADFSAIRGKCVYEELCDFESDTCSWTQPKESKAFKWKRGTNSGKDSLPTFDHTTRTKDGHFMYTEVDGVSTPESAALKSKVFDESFGVHCLQFWYYKSDNSRDEIDVWLEDADNTTNRKQLWLSSIQDTHTSNQWQLAQATIGATKSFQISIESSKRKTGAYTSSIAIDDVRVKPGECHSISSCDFNDDTCGFTIDASNTTLLHGIGRVQNIHTMPKNYKPPTDIKKNGLYVYSDFSNITEKTVNVLISEVLPPVKEACISFYYFIHGEEKATDAELRVLLQSTIAGAAALPIFSNEVAINDWRELVQDIVGQEHLFKIYFEMIGTKRGTIIAIDGIKYSSTKCSNTASNLPKLIEKASCNFEDGFCNYIIRHSSGSRNWVTSVPHDSKLQFPSFDITTHSGKGKYAMFAVDDSYAVDANFHSEDLTGRGWRCITFWYSVNAFFKITPLFRAATQRNSEVVQTLFVHENRITDGWQQVKQSFYVEDTEAINFYGRCSGCVIAVDEIKVYEGMCPDVEMDYLNCDFENGQCGFVPQDNDQLMWRRLLATEITALTFVDANNVQRNVMALDFGTGKSFTGRTSLFSPRLNVTDTVCISFDNLINANGAIIKVYKLDINNDEKEMIATQNLNEKWERFFYETNVVYQNWKLAFEAQYEDINLGVIAVDNILVHSGKCKGVWSCDFEQKCLWKSLPLSKTISTQKGN</sequence>
<protein>
    <submittedName>
        <fullName evidence="2">Apical endosomal glycoprotein-like protein</fullName>
    </submittedName>
</protein>
<dbReference type="AlphaFoldDB" id="A0A443S3P6"/>
<dbReference type="Gene3D" id="2.60.120.200">
    <property type="match status" value="5"/>
</dbReference>
<evidence type="ECO:0000313" key="3">
    <source>
        <dbReference type="Proteomes" id="UP000288716"/>
    </source>
</evidence>
<feature type="domain" description="MAM" evidence="1">
    <location>
        <begin position="456"/>
        <end position="613"/>
    </location>
</feature>
<name>A0A443S3P6_9ACAR</name>